<evidence type="ECO:0000313" key="3">
    <source>
        <dbReference type="Proteomes" id="UP001336835"/>
    </source>
</evidence>
<feature type="chain" id="PRO_5047495869" description="DUF4843 domain-containing protein" evidence="1">
    <location>
        <begin position="25"/>
        <end position="155"/>
    </location>
</feature>
<keyword evidence="1" id="KW-0732">Signal</keyword>
<protein>
    <recommendedName>
        <fullName evidence="4">DUF4843 domain-containing protein</fullName>
    </recommendedName>
</protein>
<proteinExistence type="predicted"/>
<evidence type="ECO:0000256" key="1">
    <source>
        <dbReference type="SAM" id="SignalP"/>
    </source>
</evidence>
<name>A0ABU7I8A0_9SPHI</name>
<dbReference type="Proteomes" id="UP001336835">
    <property type="component" value="Unassembled WGS sequence"/>
</dbReference>
<keyword evidence="3" id="KW-1185">Reference proteome</keyword>
<reference evidence="2 3" key="1">
    <citation type="submission" date="2024-01" db="EMBL/GenBank/DDBJ databases">
        <title>Pedobacter sp. nov., isolated from fresh soil.</title>
        <authorList>
            <person name="Le N.T.T."/>
        </authorList>
    </citation>
    <scope>NUCLEOTIDE SEQUENCE [LARGE SCALE GENOMIC DNA]</scope>
    <source>
        <strain evidence="2 3">KR3-3</strain>
    </source>
</reference>
<sequence length="155" mass="17772">MKRKTTYLAAMLSLVFLMLISACKKETTPYNHPFFHIMVNNQSSVEVLSNRKDLVNYNVYLSAELQFEPIDVTYEVTVGNGLLEGRDFDFVTKGNKLTFPQGIFERPIAIQWKESPVDPTKDNRIIIKLISNTKNYTMGLPGPDQLQRQLVITKK</sequence>
<evidence type="ECO:0008006" key="4">
    <source>
        <dbReference type="Google" id="ProtNLM"/>
    </source>
</evidence>
<dbReference type="PROSITE" id="PS51257">
    <property type="entry name" value="PROKAR_LIPOPROTEIN"/>
    <property type="match status" value="1"/>
</dbReference>
<comment type="caution">
    <text evidence="2">The sequence shown here is derived from an EMBL/GenBank/DDBJ whole genome shotgun (WGS) entry which is preliminary data.</text>
</comment>
<dbReference type="RefSeq" id="WP_330108032.1">
    <property type="nucleotide sequence ID" value="NZ_JAZDQT010000002.1"/>
</dbReference>
<evidence type="ECO:0000313" key="2">
    <source>
        <dbReference type="EMBL" id="MEE1945695.1"/>
    </source>
</evidence>
<feature type="signal peptide" evidence="1">
    <location>
        <begin position="1"/>
        <end position="24"/>
    </location>
</feature>
<organism evidence="2 3">
    <name type="scientific">Pedobacter albus</name>
    <dbReference type="NCBI Taxonomy" id="3113905"/>
    <lineage>
        <taxon>Bacteria</taxon>
        <taxon>Pseudomonadati</taxon>
        <taxon>Bacteroidota</taxon>
        <taxon>Sphingobacteriia</taxon>
        <taxon>Sphingobacteriales</taxon>
        <taxon>Sphingobacteriaceae</taxon>
        <taxon>Pedobacter</taxon>
    </lineage>
</organism>
<dbReference type="EMBL" id="JAZDQT010000002">
    <property type="protein sequence ID" value="MEE1945695.1"/>
    <property type="molecule type" value="Genomic_DNA"/>
</dbReference>
<gene>
    <name evidence="2" type="ORF">VRU48_11305</name>
</gene>
<accession>A0ABU7I8A0</accession>